<dbReference type="PANTHER" id="PTHR33840:SF1">
    <property type="entry name" value="TLE1 PHOSPHOLIPASE DOMAIN-CONTAINING PROTEIN"/>
    <property type="match status" value="1"/>
</dbReference>
<evidence type="ECO:0000259" key="1">
    <source>
        <dbReference type="Pfam" id="PF09994"/>
    </source>
</evidence>
<dbReference type="PANTHER" id="PTHR33840">
    <property type="match status" value="1"/>
</dbReference>
<feature type="domain" description="T6SS Phospholipase effector Tle1-like catalytic" evidence="1">
    <location>
        <begin position="1"/>
        <end position="178"/>
    </location>
</feature>
<evidence type="ECO:0000313" key="3">
    <source>
        <dbReference type="Proteomes" id="UP000230002"/>
    </source>
</evidence>
<comment type="caution">
    <text evidence="2">The sequence shown here is derived from an EMBL/GenBank/DDBJ whole genome shotgun (WGS) entry which is preliminary data.</text>
</comment>
<organism evidence="2 3">
    <name type="scientific">Ganoderma sinense ZZ0214-1</name>
    <dbReference type="NCBI Taxonomy" id="1077348"/>
    <lineage>
        <taxon>Eukaryota</taxon>
        <taxon>Fungi</taxon>
        <taxon>Dikarya</taxon>
        <taxon>Basidiomycota</taxon>
        <taxon>Agaricomycotina</taxon>
        <taxon>Agaricomycetes</taxon>
        <taxon>Polyporales</taxon>
        <taxon>Polyporaceae</taxon>
        <taxon>Ganoderma</taxon>
    </lineage>
</organism>
<proteinExistence type="predicted"/>
<dbReference type="InterPro" id="IPR018712">
    <property type="entry name" value="Tle1-like_cat"/>
</dbReference>
<dbReference type="EMBL" id="AYKW01000012">
    <property type="protein sequence ID" value="PIL31278.1"/>
    <property type="molecule type" value="Genomic_DNA"/>
</dbReference>
<dbReference type="STRING" id="1077348.A0A2G8SCG4"/>
<dbReference type="OrthoDB" id="3162439at2759"/>
<reference evidence="2 3" key="1">
    <citation type="journal article" date="2015" name="Sci. Rep.">
        <title>Chromosome-level genome map provides insights into diverse defense mechanisms in the medicinal fungus Ganoderma sinense.</title>
        <authorList>
            <person name="Zhu Y."/>
            <person name="Xu J."/>
            <person name="Sun C."/>
            <person name="Zhou S."/>
            <person name="Xu H."/>
            <person name="Nelson D.R."/>
            <person name="Qian J."/>
            <person name="Song J."/>
            <person name="Luo H."/>
            <person name="Xiang L."/>
            <person name="Li Y."/>
            <person name="Xu Z."/>
            <person name="Ji A."/>
            <person name="Wang L."/>
            <person name="Lu S."/>
            <person name="Hayward A."/>
            <person name="Sun W."/>
            <person name="Li X."/>
            <person name="Schwartz D.C."/>
            <person name="Wang Y."/>
            <person name="Chen S."/>
        </authorList>
    </citation>
    <scope>NUCLEOTIDE SEQUENCE [LARGE SCALE GENOMIC DNA]</scope>
    <source>
        <strain evidence="2 3">ZZ0214-1</strain>
    </source>
</reference>
<gene>
    <name evidence="2" type="ORF">GSI_05976</name>
</gene>
<sequence>MIHKVGLLPNFKSYESVSAFWIYILRELYMSELQAISDDWHKYLAKFKELEPRDVHIDFVGVWYGFALHILRIRRMWVSSSNSQDTVPSVGDVVPTTLPFTGSNTSIRVFRQALALHEPRARLHPKFYQQFDTQAGVDTTDVQEVWFAGSHCDVGGCAVPKDTPHSLGRISLRWMVRECFRADTGIQFRADKLRDIGLDPASLYPVVKDRPRPLQPRSCHLTTLAPPVPPASEEEHDVRDALSPMHDQWAAFSLLWWVLGLLPFWQRILPAPPSEWADSRGQRQTVRMSLPRVLVTPKDNSRIFAHPTVHIREQANPL</sequence>
<name>A0A2G8SCG4_9APHY</name>
<keyword evidence="3" id="KW-1185">Reference proteome</keyword>
<dbReference type="AlphaFoldDB" id="A0A2G8SCG4"/>
<protein>
    <recommendedName>
        <fullName evidence="1">T6SS Phospholipase effector Tle1-like catalytic domain-containing protein</fullName>
    </recommendedName>
</protein>
<evidence type="ECO:0000313" key="2">
    <source>
        <dbReference type="EMBL" id="PIL31278.1"/>
    </source>
</evidence>
<dbReference type="Pfam" id="PF09994">
    <property type="entry name" value="T6SS_Tle1-like_cat"/>
    <property type="match status" value="1"/>
</dbReference>
<accession>A0A2G8SCG4</accession>
<dbReference type="Proteomes" id="UP000230002">
    <property type="component" value="Unassembled WGS sequence"/>
</dbReference>